<organism evidence="1 2">
    <name type="scientific">Allacma fusca</name>
    <dbReference type="NCBI Taxonomy" id="39272"/>
    <lineage>
        <taxon>Eukaryota</taxon>
        <taxon>Metazoa</taxon>
        <taxon>Ecdysozoa</taxon>
        <taxon>Arthropoda</taxon>
        <taxon>Hexapoda</taxon>
        <taxon>Collembola</taxon>
        <taxon>Symphypleona</taxon>
        <taxon>Sminthuridae</taxon>
        <taxon>Allacma</taxon>
    </lineage>
</organism>
<evidence type="ECO:0000313" key="1">
    <source>
        <dbReference type="EMBL" id="CAG7689174.1"/>
    </source>
</evidence>
<sequence length="184" mass="20507">MPPSGDAPLLPNAPPLGVVPGKVVVQRPEHSLQRPCQFRGFKRMPVGTEKVGEHNMISNGTNGIPSLINVSNSSLYVIGQRPTPTILVFHNQRVYVGEVSGGIFFKVKVLFPDPNGNGKKRKRSIKPFSIRNYLLQYVNEKRSRSIVMSKLKWSKKLGKRKMPSNLSGLDSTIYCVTHNQLMVL</sequence>
<evidence type="ECO:0000313" key="2">
    <source>
        <dbReference type="Proteomes" id="UP000708208"/>
    </source>
</evidence>
<reference evidence="1" key="1">
    <citation type="submission" date="2021-06" db="EMBL/GenBank/DDBJ databases">
        <authorList>
            <person name="Hodson N. C."/>
            <person name="Mongue J. A."/>
            <person name="Jaron S. K."/>
        </authorList>
    </citation>
    <scope>NUCLEOTIDE SEQUENCE</scope>
</reference>
<dbReference type="EMBL" id="CAJVCH010020382">
    <property type="protein sequence ID" value="CAG7689174.1"/>
    <property type="molecule type" value="Genomic_DNA"/>
</dbReference>
<comment type="caution">
    <text evidence="1">The sequence shown here is derived from an EMBL/GenBank/DDBJ whole genome shotgun (WGS) entry which is preliminary data.</text>
</comment>
<protein>
    <submittedName>
        <fullName evidence="1">Uncharacterized protein</fullName>
    </submittedName>
</protein>
<name>A0A8J2J6W6_9HEXA</name>
<gene>
    <name evidence="1" type="ORF">AFUS01_LOCUS3393</name>
</gene>
<proteinExistence type="predicted"/>
<keyword evidence="2" id="KW-1185">Reference proteome</keyword>
<accession>A0A8J2J6W6</accession>
<dbReference type="AlphaFoldDB" id="A0A8J2J6W6"/>
<dbReference type="Proteomes" id="UP000708208">
    <property type="component" value="Unassembled WGS sequence"/>
</dbReference>